<evidence type="ECO:0000313" key="4">
    <source>
        <dbReference type="Proteomes" id="UP001500392"/>
    </source>
</evidence>
<comment type="caution">
    <text evidence="3">The sequence shown here is derived from an EMBL/GenBank/DDBJ whole genome shotgun (WGS) entry which is preliminary data.</text>
</comment>
<sequence length="157" mass="17755">MNFTYRFFAALGLSLLFSFSAASQAQVQETPPVTETSKQFGNDTVHFSVLNTSFLSPKVARSYGIVRGKNKFLVNVSVRRQSDGSNSAVRAAITGTQSDLIHRTPLDFREVIEQDATYYIAEFAISNDERRDFRLQVSVDDKSSYDIQFIKMLYVDK</sequence>
<dbReference type="InterPro" id="IPR025218">
    <property type="entry name" value="DUF4426"/>
</dbReference>
<keyword evidence="4" id="KW-1185">Reference proteome</keyword>
<dbReference type="RefSeq" id="WP_344934746.1">
    <property type="nucleotide sequence ID" value="NZ_BAABDM010000002.1"/>
</dbReference>
<feature type="chain" id="PRO_5046534671" evidence="1">
    <location>
        <begin position="26"/>
        <end position="157"/>
    </location>
</feature>
<evidence type="ECO:0000259" key="2">
    <source>
        <dbReference type="Pfam" id="PF14467"/>
    </source>
</evidence>
<organism evidence="3 4">
    <name type="scientific">Zhongshania borealis</name>
    <dbReference type="NCBI Taxonomy" id="889488"/>
    <lineage>
        <taxon>Bacteria</taxon>
        <taxon>Pseudomonadati</taxon>
        <taxon>Pseudomonadota</taxon>
        <taxon>Gammaproteobacteria</taxon>
        <taxon>Cellvibrionales</taxon>
        <taxon>Spongiibacteraceae</taxon>
        <taxon>Zhongshania</taxon>
    </lineage>
</organism>
<accession>A0ABP7WQ05</accession>
<dbReference type="Proteomes" id="UP001500392">
    <property type="component" value="Unassembled WGS sequence"/>
</dbReference>
<name>A0ABP7WQ05_9GAMM</name>
<evidence type="ECO:0000256" key="1">
    <source>
        <dbReference type="SAM" id="SignalP"/>
    </source>
</evidence>
<keyword evidence="1" id="KW-0732">Signal</keyword>
<dbReference type="Gene3D" id="2.60.40.3340">
    <property type="entry name" value="Domain of unknown function DUF4426"/>
    <property type="match status" value="1"/>
</dbReference>
<feature type="signal peptide" evidence="1">
    <location>
        <begin position="1"/>
        <end position="25"/>
    </location>
</feature>
<reference evidence="4" key="1">
    <citation type="journal article" date="2019" name="Int. J. Syst. Evol. Microbiol.">
        <title>The Global Catalogue of Microorganisms (GCM) 10K type strain sequencing project: providing services to taxonomists for standard genome sequencing and annotation.</title>
        <authorList>
            <consortium name="The Broad Institute Genomics Platform"/>
            <consortium name="The Broad Institute Genome Sequencing Center for Infectious Disease"/>
            <person name="Wu L."/>
            <person name="Ma J."/>
        </authorList>
    </citation>
    <scope>NUCLEOTIDE SEQUENCE [LARGE SCALE GENOMIC DNA]</scope>
    <source>
        <strain evidence="4">JCM 17304</strain>
    </source>
</reference>
<proteinExistence type="predicted"/>
<evidence type="ECO:0000313" key="3">
    <source>
        <dbReference type="EMBL" id="GAA4094076.1"/>
    </source>
</evidence>
<feature type="domain" description="DUF4426" evidence="2">
    <location>
        <begin position="38"/>
        <end position="156"/>
    </location>
</feature>
<dbReference type="EMBL" id="BAABDM010000002">
    <property type="protein sequence ID" value="GAA4094076.1"/>
    <property type="molecule type" value="Genomic_DNA"/>
</dbReference>
<dbReference type="Pfam" id="PF14467">
    <property type="entry name" value="DUF4426"/>
    <property type="match status" value="1"/>
</dbReference>
<gene>
    <name evidence="3" type="ORF">GCM10022414_17460</name>
</gene>
<protein>
    <submittedName>
        <fullName evidence="3">DUF4426 domain-containing protein</fullName>
    </submittedName>
</protein>